<dbReference type="PANTHER" id="PTHR39321:SF3">
    <property type="entry name" value="PHOSPHOPANTETHEINE ADENYLYLTRANSFERASE"/>
    <property type="match status" value="1"/>
</dbReference>
<reference evidence="14" key="1">
    <citation type="journal article" date="2019" name="Int. J. Syst. Evol. Microbiol.">
        <title>The Global Catalogue of Microorganisms (GCM) 10K type strain sequencing project: providing services to taxonomists for standard genome sequencing and annotation.</title>
        <authorList>
            <consortium name="The Broad Institute Genomics Platform"/>
            <consortium name="The Broad Institute Genome Sequencing Center for Infectious Disease"/>
            <person name="Wu L."/>
            <person name="Ma J."/>
        </authorList>
    </citation>
    <scope>NUCLEOTIDE SEQUENCE [LARGE SCALE GENOMIC DNA]</scope>
    <source>
        <strain evidence="14">JCM 15503</strain>
    </source>
</reference>
<evidence type="ECO:0000256" key="3">
    <source>
        <dbReference type="ARBA" id="ARBA00009014"/>
    </source>
</evidence>
<gene>
    <name evidence="11 13" type="primary">nadD</name>
    <name evidence="13" type="ORF">GCM10009107_01140</name>
</gene>
<keyword evidence="7 11" id="KW-0547">Nucleotide-binding</keyword>
<evidence type="ECO:0000256" key="6">
    <source>
        <dbReference type="ARBA" id="ARBA00022695"/>
    </source>
</evidence>
<dbReference type="Pfam" id="PF01467">
    <property type="entry name" value="CTP_transf_like"/>
    <property type="match status" value="1"/>
</dbReference>
<protein>
    <recommendedName>
        <fullName evidence="11">Probable nicotinate-nucleotide adenylyltransferase</fullName>
        <ecNumber evidence="11">2.7.7.18</ecNumber>
    </recommendedName>
    <alternativeName>
        <fullName evidence="11">Deamido-NAD(+) diphosphorylase</fullName>
    </alternativeName>
    <alternativeName>
        <fullName evidence="11">Deamido-NAD(+) pyrophosphorylase</fullName>
    </alternativeName>
    <alternativeName>
        <fullName evidence="11">Nicotinate mononucleotide adenylyltransferase</fullName>
        <shortName evidence="11">NaMN adenylyltransferase</shortName>
    </alternativeName>
</protein>
<name>A0ABP3UQU8_9BURK</name>
<comment type="caution">
    <text evidence="13">The sequence shown here is derived from an EMBL/GenBank/DDBJ whole genome shotgun (WGS) entry which is preliminary data.</text>
</comment>
<evidence type="ECO:0000256" key="1">
    <source>
        <dbReference type="ARBA" id="ARBA00002324"/>
    </source>
</evidence>
<keyword evidence="14" id="KW-1185">Reference proteome</keyword>
<accession>A0ABP3UQU8</accession>
<keyword evidence="9 11" id="KW-0520">NAD</keyword>
<evidence type="ECO:0000256" key="7">
    <source>
        <dbReference type="ARBA" id="ARBA00022741"/>
    </source>
</evidence>
<dbReference type="InterPro" id="IPR004821">
    <property type="entry name" value="Cyt_trans-like"/>
</dbReference>
<comment type="function">
    <text evidence="1 11">Catalyzes the reversible adenylation of nicotinate mononucleotide (NaMN) to nicotinic acid adenine dinucleotide (NaAD).</text>
</comment>
<evidence type="ECO:0000256" key="4">
    <source>
        <dbReference type="ARBA" id="ARBA00022642"/>
    </source>
</evidence>
<dbReference type="EMBL" id="BAAAEW010000002">
    <property type="protein sequence ID" value="GAA0739946.1"/>
    <property type="molecule type" value="Genomic_DNA"/>
</dbReference>
<dbReference type="HAMAP" id="MF_00244">
    <property type="entry name" value="NaMN_adenylyltr"/>
    <property type="match status" value="1"/>
</dbReference>
<dbReference type="InterPro" id="IPR014729">
    <property type="entry name" value="Rossmann-like_a/b/a_fold"/>
</dbReference>
<comment type="pathway">
    <text evidence="2 11">Cofactor biosynthesis; NAD(+) biosynthesis; deamido-NAD(+) from nicotinate D-ribonucleotide: step 1/1.</text>
</comment>
<dbReference type="Proteomes" id="UP001500279">
    <property type="component" value="Unassembled WGS sequence"/>
</dbReference>
<sequence>MTRRRALRIGLFGGSFNPPHLAHLTLARVAVQSLQLDELRWLPAGAPWQKPAGALAPAEDRAAMVRLLMADEPRQTLDLRELQRQGPSYTVDTARELKAEFPEAELVLVIGQDQYARLDTWRDAAQLRSLVSFAVAAREGRTPSPPAAWSGLAHAMNVLPLPRTDISATGIRERIAAGQPVSPLVGEAVARYIDQHLLYRAPPGR</sequence>
<keyword evidence="4 11" id="KW-0662">Pyridine nucleotide biosynthesis</keyword>
<dbReference type="PANTHER" id="PTHR39321">
    <property type="entry name" value="NICOTINATE-NUCLEOTIDE ADENYLYLTRANSFERASE-RELATED"/>
    <property type="match status" value="1"/>
</dbReference>
<evidence type="ECO:0000256" key="9">
    <source>
        <dbReference type="ARBA" id="ARBA00023027"/>
    </source>
</evidence>
<dbReference type="SUPFAM" id="SSF52374">
    <property type="entry name" value="Nucleotidylyl transferase"/>
    <property type="match status" value="1"/>
</dbReference>
<dbReference type="InterPro" id="IPR005248">
    <property type="entry name" value="NadD/NMNAT"/>
</dbReference>
<evidence type="ECO:0000256" key="8">
    <source>
        <dbReference type="ARBA" id="ARBA00022840"/>
    </source>
</evidence>
<evidence type="ECO:0000256" key="11">
    <source>
        <dbReference type="HAMAP-Rule" id="MF_00244"/>
    </source>
</evidence>
<feature type="domain" description="Cytidyltransferase-like" evidence="12">
    <location>
        <begin position="11"/>
        <end position="174"/>
    </location>
</feature>
<keyword evidence="8 11" id="KW-0067">ATP-binding</keyword>
<dbReference type="CDD" id="cd02165">
    <property type="entry name" value="NMNAT"/>
    <property type="match status" value="1"/>
</dbReference>
<keyword evidence="5 11" id="KW-0808">Transferase</keyword>
<dbReference type="NCBIfam" id="TIGR00482">
    <property type="entry name" value="nicotinate (nicotinamide) nucleotide adenylyltransferase"/>
    <property type="match status" value="1"/>
</dbReference>
<organism evidence="13 14">
    <name type="scientific">Ideonella azotifigens</name>
    <dbReference type="NCBI Taxonomy" id="513160"/>
    <lineage>
        <taxon>Bacteria</taxon>
        <taxon>Pseudomonadati</taxon>
        <taxon>Pseudomonadota</taxon>
        <taxon>Betaproteobacteria</taxon>
        <taxon>Burkholderiales</taxon>
        <taxon>Sphaerotilaceae</taxon>
        <taxon>Ideonella</taxon>
    </lineage>
</organism>
<dbReference type="RefSeq" id="WP_141288294.1">
    <property type="nucleotide sequence ID" value="NZ_BAAAEW010000002.1"/>
</dbReference>
<dbReference type="Gene3D" id="3.40.50.620">
    <property type="entry name" value="HUPs"/>
    <property type="match status" value="1"/>
</dbReference>
<evidence type="ECO:0000313" key="14">
    <source>
        <dbReference type="Proteomes" id="UP001500279"/>
    </source>
</evidence>
<proteinExistence type="inferred from homology"/>
<evidence type="ECO:0000256" key="5">
    <source>
        <dbReference type="ARBA" id="ARBA00022679"/>
    </source>
</evidence>
<evidence type="ECO:0000256" key="10">
    <source>
        <dbReference type="ARBA" id="ARBA00048721"/>
    </source>
</evidence>
<evidence type="ECO:0000313" key="13">
    <source>
        <dbReference type="EMBL" id="GAA0739946.1"/>
    </source>
</evidence>
<keyword evidence="6 11" id="KW-0548">Nucleotidyltransferase</keyword>
<evidence type="ECO:0000259" key="12">
    <source>
        <dbReference type="Pfam" id="PF01467"/>
    </source>
</evidence>
<dbReference type="GO" id="GO:0016779">
    <property type="term" value="F:nucleotidyltransferase activity"/>
    <property type="evidence" value="ECO:0007669"/>
    <property type="project" value="UniProtKB-KW"/>
</dbReference>
<dbReference type="EC" id="2.7.7.18" evidence="11"/>
<evidence type="ECO:0000256" key="2">
    <source>
        <dbReference type="ARBA" id="ARBA00005019"/>
    </source>
</evidence>
<comment type="catalytic activity">
    <reaction evidence="10 11">
        <text>nicotinate beta-D-ribonucleotide + ATP + H(+) = deamido-NAD(+) + diphosphate</text>
        <dbReference type="Rhea" id="RHEA:22860"/>
        <dbReference type="ChEBI" id="CHEBI:15378"/>
        <dbReference type="ChEBI" id="CHEBI:30616"/>
        <dbReference type="ChEBI" id="CHEBI:33019"/>
        <dbReference type="ChEBI" id="CHEBI:57502"/>
        <dbReference type="ChEBI" id="CHEBI:58437"/>
        <dbReference type="EC" id="2.7.7.18"/>
    </reaction>
</comment>
<dbReference type="NCBIfam" id="NF000840">
    <property type="entry name" value="PRK00071.1-3"/>
    <property type="match status" value="1"/>
</dbReference>
<comment type="similarity">
    <text evidence="3 11">Belongs to the NadD family.</text>
</comment>